<evidence type="ECO:0000256" key="2">
    <source>
        <dbReference type="ARBA" id="ARBA00012438"/>
    </source>
</evidence>
<keyword evidence="7" id="KW-1185">Reference proteome</keyword>
<dbReference type="CDD" id="cd00082">
    <property type="entry name" value="HisKA"/>
    <property type="match status" value="1"/>
</dbReference>
<dbReference type="Gene3D" id="1.10.287.130">
    <property type="match status" value="1"/>
</dbReference>
<evidence type="ECO:0000256" key="1">
    <source>
        <dbReference type="ARBA" id="ARBA00000085"/>
    </source>
</evidence>
<dbReference type="PANTHER" id="PTHR43065">
    <property type="entry name" value="SENSOR HISTIDINE KINASE"/>
    <property type="match status" value="1"/>
</dbReference>
<dbReference type="InterPro" id="IPR005467">
    <property type="entry name" value="His_kinase_dom"/>
</dbReference>
<dbReference type="Pfam" id="PF02518">
    <property type="entry name" value="HATPase_c"/>
    <property type="match status" value="1"/>
</dbReference>
<dbReference type="eggNOG" id="COG4191">
    <property type="taxonomic scope" value="Bacteria"/>
</dbReference>
<dbReference type="STRING" id="1348114.OM33_18165"/>
<dbReference type="HOGENOM" id="CLU_000445_133_5_6"/>
<dbReference type="PROSITE" id="PS50109">
    <property type="entry name" value="HIS_KIN"/>
    <property type="match status" value="1"/>
</dbReference>
<dbReference type="EMBL" id="CP009889">
    <property type="protein sequence ID" value="AIY67006.1"/>
    <property type="molecule type" value="Genomic_DNA"/>
</dbReference>
<keyword evidence="4" id="KW-0175">Coiled coil</keyword>
<dbReference type="InterPro" id="IPR003018">
    <property type="entry name" value="GAF"/>
</dbReference>
<feature type="coiled-coil region" evidence="4">
    <location>
        <begin position="266"/>
        <end position="293"/>
    </location>
</feature>
<dbReference type="SMART" id="SM00387">
    <property type="entry name" value="HATPase_c"/>
    <property type="match status" value="1"/>
</dbReference>
<dbReference type="Proteomes" id="UP000030341">
    <property type="component" value="Chromosome 2"/>
</dbReference>
<gene>
    <name evidence="6" type="ORF">OM33_18165</name>
</gene>
<dbReference type="AlphaFoldDB" id="A0A0A7ELR0"/>
<dbReference type="Pfam" id="PF01590">
    <property type="entry name" value="GAF"/>
    <property type="match status" value="1"/>
</dbReference>
<dbReference type="OrthoDB" id="2521613at2"/>
<evidence type="ECO:0000256" key="4">
    <source>
        <dbReference type="SAM" id="Coils"/>
    </source>
</evidence>
<organism evidence="6 7">
    <name type="scientific">Pseudoalteromonas piratica</name>
    <dbReference type="NCBI Taxonomy" id="1348114"/>
    <lineage>
        <taxon>Bacteria</taxon>
        <taxon>Pseudomonadati</taxon>
        <taxon>Pseudomonadota</taxon>
        <taxon>Gammaproteobacteria</taxon>
        <taxon>Alteromonadales</taxon>
        <taxon>Pseudoalteromonadaceae</taxon>
        <taxon>Pseudoalteromonas</taxon>
    </lineage>
</organism>
<protein>
    <recommendedName>
        <fullName evidence="2">histidine kinase</fullName>
        <ecNumber evidence="2">2.7.13.3</ecNumber>
    </recommendedName>
</protein>
<dbReference type="eggNOG" id="COG2203">
    <property type="taxonomic scope" value="Bacteria"/>
</dbReference>
<keyword evidence="3" id="KW-0597">Phosphoprotein</keyword>
<dbReference type="InterPro" id="IPR036890">
    <property type="entry name" value="HATPase_C_sf"/>
</dbReference>
<evidence type="ECO:0000259" key="5">
    <source>
        <dbReference type="PROSITE" id="PS50109"/>
    </source>
</evidence>
<evidence type="ECO:0000256" key="3">
    <source>
        <dbReference type="ARBA" id="ARBA00022553"/>
    </source>
</evidence>
<dbReference type="Gene3D" id="3.30.565.10">
    <property type="entry name" value="Histidine kinase-like ATPase, C-terminal domain"/>
    <property type="match status" value="1"/>
</dbReference>
<evidence type="ECO:0000313" key="7">
    <source>
        <dbReference type="Proteomes" id="UP000030341"/>
    </source>
</evidence>
<dbReference type="SUPFAM" id="SSF47384">
    <property type="entry name" value="Homodimeric domain of signal transducing histidine kinase"/>
    <property type="match status" value="1"/>
</dbReference>
<feature type="domain" description="Histidine kinase" evidence="5">
    <location>
        <begin position="222"/>
        <end position="453"/>
    </location>
</feature>
<accession>A0A0A7ELR0</accession>
<dbReference type="InterPro" id="IPR029016">
    <property type="entry name" value="GAF-like_dom_sf"/>
</dbReference>
<dbReference type="InterPro" id="IPR003594">
    <property type="entry name" value="HATPase_dom"/>
</dbReference>
<reference evidence="6 7" key="1">
    <citation type="submission" date="2014-11" db="EMBL/GenBank/DDBJ databases">
        <title>Complete Genome Sequence of Pseudoalteromonas sp. Strain OCN003 Isolated from Kaneohe Bay, Oahu, Hawaii.</title>
        <authorList>
            <person name="Beurmann S."/>
            <person name="Videau P."/>
            <person name="Ushijima B."/>
            <person name="Smith A.M."/>
            <person name="Aeby G.S."/>
            <person name="Callahan S.M."/>
            <person name="Belcaid M."/>
        </authorList>
    </citation>
    <scope>NUCLEOTIDE SEQUENCE [LARGE SCALE GENOMIC DNA]</scope>
    <source>
        <strain evidence="6 7">OCN003</strain>
    </source>
</reference>
<dbReference type="SUPFAM" id="SSF55781">
    <property type="entry name" value="GAF domain-like"/>
    <property type="match status" value="1"/>
</dbReference>
<dbReference type="InterPro" id="IPR004358">
    <property type="entry name" value="Sig_transdc_His_kin-like_C"/>
</dbReference>
<proteinExistence type="predicted"/>
<dbReference type="SMART" id="SM00065">
    <property type="entry name" value="GAF"/>
    <property type="match status" value="1"/>
</dbReference>
<dbReference type="EC" id="2.7.13.3" evidence="2"/>
<dbReference type="PRINTS" id="PR00344">
    <property type="entry name" value="BCTRLSENSOR"/>
</dbReference>
<dbReference type="SUPFAM" id="SSF55874">
    <property type="entry name" value="ATPase domain of HSP90 chaperone/DNA topoisomerase II/histidine kinase"/>
    <property type="match status" value="1"/>
</dbReference>
<name>A0A0A7ELR0_9GAMM</name>
<evidence type="ECO:0000313" key="6">
    <source>
        <dbReference type="EMBL" id="AIY67006.1"/>
    </source>
</evidence>
<dbReference type="GO" id="GO:0000155">
    <property type="term" value="F:phosphorelay sensor kinase activity"/>
    <property type="evidence" value="ECO:0007669"/>
    <property type="project" value="InterPro"/>
</dbReference>
<dbReference type="Gene3D" id="3.30.450.40">
    <property type="match status" value="1"/>
</dbReference>
<comment type="catalytic activity">
    <reaction evidence="1">
        <text>ATP + protein L-histidine = ADP + protein N-phospho-L-histidine.</text>
        <dbReference type="EC" id="2.7.13.3"/>
    </reaction>
</comment>
<dbReference type="PANTHER" id="PTHR43065:SF47">
    <property type="match status" value="1"/>
</dbReference>
<dbReference type="InterPro" id="IPR003661">
    <property type="entry name" value="HisK_dim/P_dom"/>
</dbReference>
<dbReference type="RefSeq" id="WP_040135703.1">
    <property type="nucleotide sequence ID" value="NZ_CP009889.1"/>
</dbReference>
<dbReference type="InterPro" id="IPR036097">
    <property type="entry name" value="HisK_dim/P_sf"/>
</dbReference>
<sequence>MHSSFEKQLFKLSLSQSVDSGNLSKASEEILTAATTALNITRASIWLLKDDHIFCEFLVEQGQSFPSLGIELARAHFPSYFAALDSEQAIIADDATLHPATFEFTQDYLKPLNIRSMLDLPIRHLGKMIGVICCEHQGDNLKTWRDEEVTFVLTLAEVYGRAYNAKFKSDYQVELKTLNANLEKVVEERTFELEQSLAALKASQESLIESEKFAAFGELIKGISHELNTPFGIVITSISHALEEIKKGKTMLSSGRLTKTNLECFFEEQKKTLSLAENNIAKASRLIESFKQVSMVSLSDTAKPFNLAVFCNQVIETVLPIANEKGVQVALNYAEEFEITSQQGLLAQVIIQLVQNSLTHAFNSDDKQKLITLDISSKHSVIEITFKDNGKGINHNLHKKVFDPFFTTTRSDGSTGLGLSLVSNIVHHKLGGRIALKEPEERGCQFIITLPYA</sequence>
<dbReference type="KEGG" id="pseo:OM33_18165"/>